<dbReference type="Proteomes" id="UP000002675">
    <property type="component" value="Chromosome I"/>
</dbReference>
<organism evidence="2 3">
    <name type="scientific">Vibrio vulnificus (strain YJ016)</name>
    <dbReference type="NCBI Taxonomy" id="196600"/>
    <lineage>
        <taxon>Bacteria</taxon>
        <taxon>Pseudomonadati</taxon>
        <taxon>Pseudomonadota</taxon>
        <taxon>Gammaproteobacteria</taxon>
        <taxon>Vibrionales</taxon>
        <taxon>Vibrionaceae</taxon>
        <taxon>Vibrio</taxon>
    </lineage>
</organism>
<name>Q7MPV5_VIBVY</name>
<evidence type="ECO:0000313" key="2">
    <source>
        <dbReference type="EMBL" id="BAC93021.1"/>
    </source>
</evidence>
<reference evidence="2 3" key="1">
    <citation type="journal article" date="2003" name="Genome Res.">
        <title>Comparative genome analysis of Vibrio vulnificus, a marine pathogen.</title>
        <authorList>
            <person name="Chen C.Y."/>
            <person name="Wu K.M."/>
            <person name="Chang Y.C."/>
            <person name="Chang C.H."/>
            <person name="Tsai H.C."/>
            <person name="Liao T.L."/>
            <person name="Liu Y.M."/>
            <person name="Chen H.J."/>
            <person name="Shen A.B."/>
            <person name="Li J.C."/>
            <person name="Su T.L."/>
            <person name="Shao C.P."/>
            <person name="Lee C.T."/>
            <person name="Hor L.I."/>
            <person name="Tsai S.F."/>
        </authorList>
    </citation>
    <scope>NUCLEOTIDE SEQUENCE [LARGE SCALE GENOMIC DNA]</scope>
    <source>
        <strain evidence="2 3">YJ016</strain>
    </source>
</reference>
<dbReference type="EMBL" id="BA000037">
    <property type="protein sequence ID" value="BAC93021.1"/>
    <property type="molecule type" value="Genomic_DNA"/>
</dbReference>
<dbReference type="AlphaFoldDB" id="Q7MPV5"/>
<dbReference type="HOGENOM" id="CLU_2120105_0_0_6"/>
<protein>
    <submittedName>
        <fullName evidence="2">Uncharacterized protein</fullName>
    </submittedName>
</protein>
<feature type="signal peptide" evidence="1">
    <location>
        <begin position="1"/>
        <end position="29"/>
    </location>
</feature>
<accession>Q7MPV5</accession>
<gene>
    <name evidence="2" type="ordered locus">VV0257</name>
</gene>
<sequence length="127" mass="14181">MMLRKGTANLLLLLSLLMALLLSSGFARAQTEPPSNLHHKTSNDITNVSYCDWSLEAVEKDEPGCCEPGGRCYQNQCCTHYGHSMGAAVIESQQYTDEAPYRNEWIASPIVIYTSAEMRTHYRPPIA</sequence>
<evidence type="ECO:0000313" key="3">
    <source>
        <dbReference type="Proteomes" id="UP000002675"/>
    </source>
</evidence>
<feature type="chain" id="PRO_5004290028" evidence="1">
    <location>
        <begin position="30"/>
        <end position="127"/>
    </location>
</feature>
<dbReference type="KEGG" id="vvy:VV0257"/>
<dbReference type="STRING" id="672.VV93_v1c02370"/>
<proteinExistence type="predicted"/>
<evidence type="ECO:0000256" key="1">
    <source>
        <dbReference type="SAM" id="SignalP"/>
    </source>
</evidence>
<dbReference type="eggNOG" id="ENOG5031NKE">
    <property type="taxonomic scope" value="Bacteria"/>
</dbReference>
<keyword evidence="1" id="KW-0732">Signal</keyword>